<evidence type="ECO:0000313" key="4">
    <source>
        <dbReference type="Proteomes" id="UP001155546"/>
    </source>
</evidence>
<keyword evidence="4" id="KW-1185">Reference proteome</keyword>
<sequence length="217" mass="25731">MGDIDNILSITFLTCFHFLKSVDMYITKSKYYEYQGCFWQINSSPSGCYTPMLKSMYEQLFNMHSYHARLLVVRFDLHQKLYTPDNKRITKFIRRAIKQLSSKYRVKHIGYSWVREQKIAEAQHYHFVLFIDGKKVNYPIKLNAILESIWGEMSGGFRRPDNCFYMCHRDDDDTINDVIYRISYFAKAVDKDKKPPQTKNYNSSRIKPNPEALNLGN</sequence>
<name>A0A9X3AXF5_9GAMM</name>
<dbReference type="Pfam" id="PF11726">
    <property type="entry name" value="YagK_YfjJ_C"/>
    <property type="match status" value="1"/>
</dbReference>
<evidence type="ECO:0000313" key="3">
    <source>
        <dbReference type="EMBL" id="MCT7943143.1"/>
    </source>
</evidence>
<feature type="region of interest" description="Disordered" evidence="1">
    <location>
        <begin position="192"/>
        <end position="217"/>
    </location>
</feature>
<dbReference type="RefSeq" id="WP_261299484.1">
    <property type="nucleotide sequence ID" value="NZ_JAMTCD010000024.1"/>
</dbReference>
<dbReference type="InterPro" id="IPR057271">
    <property type="entry name" value="YagK_YfjJ_C"/>
</dbReference>
<gene>
    <name evidence="3" type="ORF">NE535_15330</name>
</gene>
<dbReference type="AlphaFoldDB" id="A0A9X3AXF5"/>
<dbReference type="EMBL" id="JAMTCD010000024">
    <property type="protein sequence ID" value="MCT7943143.1"/>
    <property type="molecule type" value="Genomic_DNA"/>
</dbReference>
<evidence type="ECO:0000259" key="2">
    <source>
        <dbReference type="Pfam" id="PF11726"/>
    </source>
</evidence>
<reference evidence="3" key="1">
    <citation type="journal article" date="2023" name="Int. J. Syst. Evol. Microbiol.">
        <title>&lt;i&gt;Shewanella septentrionalis&lt;/i&gt; sp. nov. and &lt;i&gt;Shewanella holmiensis&lt;/i&gt; sp. nov., isolated from Baltic Sea water and sediments.</title>
        <authorList>
            <person name="Martin-Rodriguez A.J."/>
            <person name="Thorell K."/>
            <person name="Joffre E."/>
            <person name="Jensie-Markopoulos S."/>
            <person name="Moore E.R.B."/>
            <person name="Sjoling A."/>
        </authorList>
    </citation>
    <scope>NUCLEOTIDE SEQUENCE</scope>
    <source>
        <strain evidence="3">SP1S2-7</strain>
    </source>
</reference>
<protein>
    <submittedName>
        <fullName evidence="3">Inovirus Gp2 family protein</fullName>
    </submittedName>
</protein>
<organism evidence="3 4">
    <name type="scientific">Shewanella holmiensis</name>
    <dbReference type="NCBI Taxonomy" id="2952222"/>
    <lineage>
        <taxon>Bacteria</taxon>
        <taxon>Pseudomonadati</taxon>
        <taxon>Pseudomonadota</taxon>
        <taxon>Gammaproteobacteria</taxon>
        <taxon>Alteromonadales</taxon>
        <taxon>Shewanellaceae</taxon>
        <taxon>Shewanella</taxon>
    </lineage>
</organism>
<dbReference type="Proteomes" id="UP001155546">
    <property type="component" value="Unassembled WGS sequence"/>
</dbReference>
<feature type="domain" description="YagK/YfjJ C-terminal" evidence="2">
    <location>
        <begin position="66"/>
        <end position="139"/>
    </location>
</feature>
<proteinExistence type="predicted"/>
<accession>A0A9X3AXF5</accession>
<comment type="caution">
    <text evidence="3">The sequence shown here is derived from an EMBL/GenBank/DDBJ whole genome shotgun (WGS) entry which is preliminary data.</text>
</comment>
<feature type="compositionally biased region" description="Polar residues" evidence="1">
    <location>
        <begin position="197"/>
        <end position="206"/>
    </location>
</feature>
<evidence type="ECO:0000256" key="1">
    <source>
        <dbReference type="SAM" id="MobiDB-lite"/>
    </source>
</evidence>